<comment type="caution">
    <text evidence="1">The sequence shown here is derived from an EMBL/GenBank/DDBJ whole genome shotgun (WGS) entry which is preliminary data.</text>
</comment>
<evidence type="ECO:0000313" key="2">
    <source>
        <dbReference type="Proteomes" id="UP000015346"/>
    </source>
</evidence>
<reference evidence="1 2" key="1">
    <citation type="journal article" date="2013" name="Stand. Genomic Sci.">
        <title>Genome sequence of the reddish-pigmented Rubellimicrobium thermophilum type strain (DSM 16684(T)), a member of the Roseobacter clade.</title>
        <authorList>
            <person name="Fiebig A."/>
            <person name="Riedel T."/>
            <person name="Gronow S."/>
            <person name="Petersen J."/>
            <person name="Klenk H.P."/>
            <person name="Goker M."/>
        </authorList>
    </citation>
    <scope>NUCLEOTIDE SEQUENCE [LARGE SCALE GENOMIC DNA]</scope>
    <source>
        <strain evidence="1 2">DSM 16684</strain>
    </source>
</reference>
<accession>S9S6M2</accession>
<keyword evidence="2" id="KW-1185">Reference proteome</keyword>
<dbReference type="Proteomes" id="UP000015346">
    <property type="component" value="Unassembled WGS sequence"/>
</dbReference>
<dbReference type="HOGENOM" id="CLU_3332550_0_0_5"/>
<evidence type="ECO:0000313" key="1">
    <source>
        <dbReference type="EMBL" id="EPX85850.1"/>
    </source>
</evidence>
<name>S9S6M2_9RHOB</name>
<sequence>MAAVMAAMAVMAAVAAVPVLLAGKAARGKCLCLPVRPA</sequence>
<dbReference type="EMBL" id="AOLV01000012">
    <property type="protein sequence ID" value="EPX85850.1"/>
    <property type="molecule type" value="Genomic_DNA"/>
</dbReference>
<protein>
    <submittedName>
        <fullName evidence="1">Uncharacterized protein</fullName>
    </submittedName>
</protein>
<dbReference type="AlphaFoldDB" id="S9S6M2"/>
<proteinExistence type="predicted"/>
<organism evidence="1 2">
    <name type="scientific">Rubellimicrobium thermophilum DSM 16684</name>
    <dbReference type="NCBI Taxonomy" id="1123069"/>
    <lineage>
        <taxon>Bacteria</taxon>
        <taxon>Pseudomonadati</taxon>
        <taxon>Pseudomonadota</taxon>
        <taxon>Alphaproteobacteria</taxon>
        <taxon>Rhodobacterales</taxon>
        <taxon>Roseobacteraceae</taxon>
        <taxon>Rubellimicrobium</taxon>
    </lineage>
</organism>
<gene>
    <name evidence="1" type="ORF">ruthe_01571</name>
</gene>